<dbReference type="Proteomes" id="UP000284557">
    <property type="component" value="Unassembled WGS sequence"/>
</dbReference>
<comment type="caution">
    <text evidence="1">The sequence shown here is derived from an EMBL/GenBank/DDBJ whole genome shotgun (WGS) entry which is preliminary data.</text>
</comment>
<dbReference type="NCBIfam" id="TIGR03187">
    <property type="entry name" value="DGQHR"/>
    <property type="match status" value="1"/>
</dbReference>
<dbReference type="EMBL" id="QXBN01000030">
    <property type="protein sequence ID" value="RIT29556.1"/>
    <property type="molecule type" value="Genomic_DNA"/>
</dbReference>
<dbReference type="CDD" id="cd16414">
    <property type="entry name" value="dndB_like"/>
    <property type="match status" value="1"/>
</dbReference>
<gene>
    <name evidence="1" type="ORF">D2E76_24855</name>
</gene>
<organism evidence="1 2">
    <name type="scientific">Mycobacteroides abscessus</name>
    <dbReference type="NCBI Taxonomy" id="36809"/>
    <lineage>
        <taxon>Bacteria</taxon>
        <taxon>Bacillati</taxon>
        <taxon>Actinomycetota</taxon>
        <taxon>Actinomycetes</taxon>
        <taxon>Mycobacteriales</taxon>
        <taxon>Mycobacteriaceae</taxon>
        <taxon>Mycobacteroides</taxon>
    </lineage>
</organism>
<dbReference type="RefSeq" id="WP_100459286.1">
    <property type="nucleotide sequence ID" value="NZ_JAMLBL010000004.1"/>
</dbReference>
<evidence type="ECO:0000313" key="1">
    <source>
        <dbReference type="EMBL" id="RIT29556.1"/>
    </source>
</evidence>
<dbReference type="InterPro" id="IPR017601">
    <property type="entry name" value="DGQHR-contain_dom"/>
</dbReference>
<dbReference type="InterPro" id="IPR017642">
    <property type="entry name" value="DNA_S_mod_DndB"/>
</dbReference>
<evidence type="ECO:0000313" key="2">
    <source>
        <dbReference type="Proteomes" id="UP000284557"/>
    </source>
</evidence>
<accession>A0ABD7HIA0</accession>
<reference evidence="1 2" key="1">
    <citation type="submission" date="2018-08" db="EMBL/GenBank/DDBJ databases">
        <title>Linezolid Resistance in Mycobacterium abscessus: MIC Distribution and Comprehensive Investigation of Resistance Mechanisms.</title>
        <authorList>
            <person name="Ye M."/>
            <person name="Xu L."/>
            <person name="Zou Y."/>
            <person name="Li B."/>
            <person name="Guo Q."/>
            <person name="Zhang Y."/>
            <person name="Zhan M."/>
            <person name="Xu B."/>
            <person name="Yu F."/>
            <person name="Zhang Z."/>
            <person name="Chu H."/>
        </authorList>
    </citation>
    <scope>NUCLEOTIDE SEQUENCE [LARGE SCALE GENOMIC DNA]</scope>
    <source>
        <strain evidence="1 2">G143</strain>
    </source>
</reference>
<name>A0ABD7HIA0_9MYCO</name>
<protein>
    <submittedName>
        <fullName evidence="1">DGQHR domain-containing protein</fullName>
    </submittedName>
</protein>
<dbReference type="AlphaFoldDB" id="A0ABD7HIA0"/>
<sequence length="421" mass="47369">MAITVPALKGKMGINEFYETKMRARELIQAARVASERDTWASLSIEERLQRELNAKRVRDEIVPYLAMSEDRFFGSIIVLIEDAEIEYESASRYLVKDVPAAYRKTFEQMGALTIDGGQFIILDGQHRWAALRCVIQGKDDKDNEVTGPEVGNVPDDELVVVFLPFSSPETTRRIFNKINRNARPTGRSDNIITSEDDGNAILSRRLLSAGEPLGAQREDNTLLVNWKTTTISPRSGQWTTISAVHSTVVDMLAAAEIRFSEKDDVVRPTPEALDAAYEVVHDWWTAILQGVDAFREILNHPNDVAQIRKDHAEWGLLLKPAAHMVLVKALIRAEQRGVDREAAIKRLNRVDWALDSDTWRDVLITTGGRIMARSENYEISAEMLAYLIGADRMDAKAKSKALADVRRFRGAEWELPTPVA</sequence>
<dbReference type="Pfam" id="PF14072">
    <property type="entry name" value="DndB"/>
    <property type="match status" value="1"/>
</dbReference>
<proteinExistence type="predicted"/>